<reference evidence="3 4" key="1">
    <citation type="journal article" date="2015" name="Biotechnol. Biofuels">
        <title>Enhanced degradation of softwood versus hardwood by the white-rot fungus Pycnoporus coccineus.</title>
        <authorList>
            <person name="Couturier M."/>
            <person name="Navarro D."/>
            <person name="Chevret D."/>
            <person name="Henrissat B."/>
            <person name="Piumi F."/>
            <person name="Ruiz-Duenas F.J."/>
            <person name="Martinez A.T."/>
            <person name="Grigoriev I.V."/>
            <person name="Riley R."/>
            <person name="Lipzen A."/>
            <person name="Berrin J.G."/>
            <person name="Master E.R."/>
            <person name="Rosso M.N."/>
        </authorList>
    </citation>
    <scope>NUCLEOTIDE SEQUENCE [LARGE SCALE GENOMIC DNA]</scope>
    <source>
        <strain evidence="3 4">BRFM310</strain>
    </source>
</reference>
<dbReference type="PANTHER" id="PTHR42791:SF1">
    <property type="entry name" value="N-ACETYLTRANSFERASE DOMAIN-CONTAINING PROTEIN"/>
    <property type="match status" value="1"/>
</dbReference>
<feature type="domain" description="N-acetyltransferase" evidence="2">
    <location>
        <begin position="1"/>
        <end position="94"/>
    </location>
</feature>
<dbReference type="STRING" id="1353009.A0A1Y2IT88"/>
<protein>
    <recommendedName>
        <fullName evidence="2">N-acetyltransferase domain-containing protein</fullName>
    </recommendedName>
</protein>
<dbReference type="PANTHER" id="PTHR42791">
    <property type="entry name" value="GNAT FAMILY ACETYLTRANSFERASE"/>
    <property type="match status" value="1"/>
</dbReference>
<organism evidence="3 4">
    <name type="scientific">Trametes coccinea (strain BRFM310)</name>
    <name type="common">Pycnoporus coccineus</name>
    <dbReference type="NCBI Taxonomy" id="1353009"/>
    <lineage>
        <taxon>Eukaryota</taxon>
        <taxon>Fungi</taxon>
        <taxon>Dikarya</taxon>
        <taxon>Basidiomycota</taxon>
        <taxon>Agaricomycotina</taxon>
        <taxon>Agaricomycetes</taxon>
        <taxon>Polyporales</taxon>
        <taxon>Polyporaceae</taxon>
        <taxon>Trametes</taxon>
    </lineage>
</organism>
<keyword evidence="4" id="KW-1185">Reference proteome</keyword>
<proteinExistence type="predicted"/>
<name>A0A1Y2IT88_TRAC3</name>
<dbReference type="Proteomes" id="UP000193067">
    <property type="component" value="Unassembled WGS sequence"/>
</dbReference>
<evidence type="ECO:0000313" key="4">
    <source>
        <dbReference type="Proteomes" id="UP000193067"/>
    </source>
</evidence>
<accession>A0A1Y2IT88</accession>
<gene>
    <name evidence="3" type="ORF">PYCCODRAFT_1466307</name>
</gene>
<dbReference type="InterPro" id="IPR016181">
    <property type="entry name" value="Acyl_CoA_acyltransferase"/>
</dbReference>
<feature type="region of interest" description="Disordered" evidence="1">
    <location>
        <begin position="319"/>
        <end position="357"/>
    </location>
</feature>
<dbReference type="AlphaFoldDB" id="A0A1Y2IT88"/>
<dbReference type="Gene3D" id="3.40.630.30">
    <property type="match status" value="2"/>
</dbReference>
<dbReference type="PROSITE" id="PS51186">
    <property type="entry name" value="GNAT"/>
    <property type="match status" value="1"/>
</dbReference>
<dbReference type="OrthoDB" id="2744543at2759"/>
<sequence length="357" mass="39784">MLRAAFGDHVDKLIEVQGLVTAPAKQGQGYGTALMEFANALADAQDRGVYIFTTDAYRFYETVGYTLVEEDVLGVDNPKWKGDPVHIRIVDDFTAIPRHAPDEDASTPLLRPAIVEPLRYADIPKAARLTQRAFDPNTLDRYMRAADTAPARELRQRITLFIDFTDHIMCDQAWTINHGEAILTIGLPKQKGRLFMLFLPIIKRFYTEELAKRKAEYRQKVAAMLEAAFGDSVDELIEVQSLATAREKQGSGYGTALMHHANALADSQNRGVYMITSDAHKFYETVGYSIVQEATMGENNPAWDGEPVRIRLMYRAPKSKRGEGMASHAASDVSGNPQDAPQPAGLNQRKPSTLKRL</sequence>
<evidence type="ECO:0000313" key="3">
    <source>
        <dbReference type="EMBL" id="OSD04346.1"/>
    </source>
</evidence>
<evidence type="ECO:0000256" key="1">
    <source>
        <dbReference type="SAM" id="MobiDB-lite"/>
    </source>
</evidence>
<dbReference type="Pfam" id="PF13508">
    <property type="entry name" value="Acetyltransf_7"/>
    <property type="match status" value="2"/>
</dbReference>
<dbReference type="SUPFAM" id="SSF55729">
    <property type="entry name" value="Acyl-CoA N-acyltransferases (Nat)"/>
    <property type="match status" value="3"/>
</dbReference>
<evidence type="ECO:0000259" key="2">
    <source>
        <dbReference type="PROSITE" id="PS51186"/>
    </source>
</evidence>
<dbReference type="InterPro" id="IPR052523">
    <property type="entry name" value="Trichothecene_AcTrans"/>
</dbReference>
<dbReference type="GO" id="GO:0016747">
    <property type="term" value="F:acyltransferase activity, transferring groups other than amino-acyl groups"/>
    <property type="evidence" value="ECO:0007669"/>
    <property type="project" value="InterPro"/>
</dbReference>
<dbReference type="CDD" id="cd04301">
    <property type="entry name" value="NAT_SF"/>
    <property type="match status" value="2"/>
</dbReference>
<dbReference type="InterPro" id="IPR000182">
    <property type="entry name" value="GNAT_dom"/>
</dbReference>
<dbReference type="EMBL" id="KZ084097">
    <property type="protein sequence ID" value="OSD04346.1"/>
    <property type="molecule type" value="Genomic_DNA"/>
</dbReference>